<evidence type="ECO:0000313" key="5">
    <source>
        <dbReference type="Proteomes" id="UP000256970"/>
    </source>
</evidence>
<dbReference type="STRING" id="3088.A0A383VDA3"/>
<dbReference type="PANTHER" id="PTHR22946">
    <property type="entry name" value="DIENELACTONE HYDROLASE DOMAIN-CONTAINING PROTEIN-RELATED"/>
    <property type="match status" value="1"/>
</dbReference>
<dbReference type="InterPro" id="IPR000073">
    <property type="entry name" value="AB_hydrolase_1"/>
</dbReference>
<evidence type="ECO:0000313" key="4">
    <source>
        <dbReference type="EMBL" id="SZX62624.1"/>
    </source>
</evidence>
<name>A0A383VDA3_TETOB</name>
<dbReference type="Pfam" id="PF00561">
    <property type="entry name" value="Abhydrolase_1"/>
    <property type="match status" value="1"/>
</dbReference>
<dbReference type="Gene3D" id="3.40.50.1820">
    <property type="entry name" value="alpha/beta hydrolase"/>
    <property type="match status" value="2"/>
</dbReference>
<dbReference type="AlphaFoldDB" id="A0A383VDA3"/>
<evidence type="ECO:0000256" key="2">
    <source>
        <dbReference type="ARBA" id="ARBA00038115"/>
    </source>
</evidence>
<dbReference type="PANTHER" id="PTHR22946:SF9">
    <property type="entry name" value="POLYKETIDE TRANSFERASE AF380"/>
    <property type="match status" value="1"/>
</dbReference>
<dbReference type="SUPFAM" id="SSF53474">
    <property type="entry name" value="alpha/beta-Hydrolases"/>
    <property type="match status" value="1"/>
</dbReference>
<comment type="similarity">
    <text evidence="2">Belongs to the AB hydrolase superfamily. FUS2 hydrolase family.</text>
</comment>
<reference evidence="4 5" key="1">
    <citation type="submission" date="2016-10" db="EMBL/GenBank/DDBJ databases">
        <authorList>
            <person name="Cai Z."/>
        </authorList>
    </citation>
    <scope>NUCLEOTIDE SEQUENCE [LARGE SCALE GENOMIC DNA]</scope>
</reference>
<dbReference type="InterPro" id="IPR050261">
    <property type="entry name" value="FrsA_esterase"/>
</dbReference>
<evidence type="ECO:0000256" key="1">
    <source>
        <dbReference type="ARBA" id="ARBA00022801"/>
    </source>
</evidence>
<feature type="domain" description="AB hydrolase-1" evidence="3">
    <location>
        <begin position="3"/>
        <end position="263"/>
    </location>
</feature>
<sequence>MGHGLGGDQSHLRHYAVQFVNSGFAVFSFDYRFWGDSEGEPRRWIAPSKQVEDWLSAVTFVQTQLSSSVDAARLSLWGTSFGGGHVVTIAAKLGSQVKAVVSQVPHLDSRLASSLNLLNRGMLGNSVLGATSWADRAAEKKNGPYLYVPLAGPTGSLAIMQLHDTELAAYLQYKGLSIANSSGSPAQSASWRKFVTRACLASDPAMGTYSPIDRIHAATAPILIVAAKRDGLCPYAAAQAAQRKAVNATLATFDCCHFDIYNAPWFQQAVDEEVKFLLKYGV</sequence>
<dbReference type="EMBL" id="FNXT01000250">
    <property type="protein sequence ID" value="SZX62624.1"/>
    <property type="molecule type" value="Genomic_DNA"/>
</dbReference>
<evidence type="ECO:0000259" key="3">
    <source>
        <dbReference type="Pfam" id="PF00561"/>
    </source>
</evidence>
<proteinExistence type="inferred from homology"/>
<dbReference type="InterPro" id="IPR029058">
    <property type="entry name" value="AB_hydrolase_fold"/>
</dbReference>
<protein>
    <recommendedName>
        <fullName evidence="3">AB hydrolase-1 domain-containing protein</fullName>
    </recommendedName>
</protein>
<gene>
    <name evidence="4" type="ORF">BQ4739_LOCUS3226</name>
</gene>
<dbReference type="GO" id="GO:0016788">
    <property type="term" value="F:hydrolase activity, acting on ester bonds"/>
    <property type="evidence" value="ECO:0007669"/>
    <property type="project" value="UniProtKB-ARBA"/>
</dbReference>
<organism evidence="4 5">
    <name type="scientific">Tetradesmus obliquus</name>
    <name type="common">Green alga</name>
    <name type="synonym">Acutodesmus obliquus</name>
    <dbReference type="NCBI Taxonomy" id="3088"/>
    <lineage>
        <taxon>Eukaryota</taxon>
        <taxon>Viridiplantae</taxon>
        <taxon>Chlorophyta</taxon>
        <taxon>core chlorophytes</taxon>
        <taxon>Chlorophyceae</taxon>
        <taxon>CS clade</taxon>
        <taxon>Sphaeropleales</taxon>
        <taxon>Scenedesmaceae</taxon>
        <taxon>Tetradesmus</taxon>
    </lineage>
</organism>
<accession>A0A383VDA3</accession>
<keyword evidence="5" id="KW-1185">Reference proteome</keyword>
<keyword evidence="1" id="KW-0378">Hydrolase</keyword>
<dbReference type="Proteomes" id="UP000256970">
    <property type="component" value="Unassembled WGS sequence"/>
</dbReference>